<dbReference type="InterPro" id="IPR021899">
    <property type="entry name" value="DUF3511"/>
</dbReference>
<dbReference type="Pfam" id="PF12023">
    <property type="entry name" value="DUF3511"/>
    <property type="match status" value="1"/>
</dbReference>
<organism evidence="2 3">
    <name type="scientific">Zizania palustris</name>
    <name type="common">Northern wild rice</name>
    <dbReference type="NCBI Taxonomy" id="103762"/>
    <lineage>
        <taxon>Eukaryota</taxon>
        <taxon>Viridiplantae</taxon>
        <taxon>Streptophyta</taxon>
        <taxon>Embryophyta</taxon>
        <taxon>Tracheophyta</taxon>
        <taxon>Spermatophyta</taxon>
        <taxon>Magnoliopsida</taxon>
        <taxon>Liliopsida</taxon>
        <taxon>Poales</taxon>
        <taxon>Poaceae</taxon>
        <taxon>BOP clade</taxon>
        <taxon>Oryzoideae</taxon>
        <taxon>Oryzeae</taxon>
        <taxon>Zizaniinae</taxon>
        <taxon>Zizania</taxon>
    </lineage>
</organism>
<dbReference type="AlphaFoldDB" id="A0A8J5TC75"/>
<keyword evidence="3" id="KW-1185">Reference proteome</keyword>
<accession>A0A8J5TC75</accession>
<protein>
    <submittedName>
        <fullName evidence="2">Uncharacterized protein</fullName>
    </submittedName>
</protein>
<gene>
    <name evidence="2" type="ORF">GUJ93_ZPchr0006g43613</name>
</gene>
<evidence type="ECO:0000256" key="1">
    <source>
        <dbReference type="SAM" id="MobiDB-lite"/>
    </source>
</evidence>
<reference evidence="2" key="2">
    <citation type="submission" date="2021-02" db="EMBL/GenBank/DDBJ databases">
        <authorList>
            <person name="Kimball J.A."/>
            <person name="Haas M.W."/>
            <person name="Macchietto M."/>
            <person name="Kono T."/>
            <person name="Duquette J."/>
            <person name="Shao M."/>
        </authorList>
    </citation>
    <scope>NUCLEOTIDE SEQUENCE</scope>
    <source>
        <tissue evidence="2">Fresh leaf tissue</tissue>
    </source>
</reference>
<name>A0A8J5TC75_ZIZPA</name>
<dbReference type="EMBL" id="JAAALK010000283">
    <property type="protein sequence ID" value="KAG8075864.1"/>
    <property type="molecule type" value="Genomic_DNA"/>
</dbReference>
<sequence length="121" mass="13541">MLKENRIPACWNKSMSMSVPTNVVGGSVATWFAANRRSINLRGYTPSFSALDDTADGPPISAKKAPPHAAPDDVFDDAELQQWKRPMAYKAHDVEGEMKDSVHRNFNWIKGKCSRTGYRRS</sequence>
<dbReference type="PANTHER" id="PTHR33193:SF71">
    <property type="entry name" value="OS02G0223700 PROTEIN"/>
    <property type="match status" value="1"/>
</dbReference>
<evidence type="ECO:0000313" key="2">
    <source>
        <dbReference type="EMBL" id="KAG8075864.1"/>
    </source>
</evidence>
<dbReference type="Proteomes" id="UP000729402">
    <property type="component" value="Unassembled WGS sequence"/>
</dbReference>
<dbReference type="OrthoDB" id="675006at2759"/>
<comment type="caution">
    <text evidence="2">The sequence shown here is derived from an EMBL/GenBank/DDBJ whole genome shotgun (WGS) entry which is preliminary data.</text>
</comment>
<dbReference type="PANTHER" id="PTHR33193">
    <property type="entry name" value="DOMAIN PROTEIN, PUTATIVE (DUF3511)-RELATED"/>
    <property type="match status" value="1"/>
</dbReference>
<evidence type="ECO:0000313" key="3">
    <source>
        <dbReference type="Proteomes" id="UP000729402"/>
    </source>
</evidence>
<reference evidence="2" key="1">
    <citation type="journal article" date="2021" name="bioRxiv">
        <title>Whole Genome Assembly and Annotation of Northern Wild Rice, Zizania palustris L., Supports a Whole Genome Duplication in the Zizania Genus.</title>
        <authorList>
            <person name="Haas M."/>
            <person name="Kono T."/>
            <person name="Macchietto M."/>
            <person name="Millas R."/>
            <person name="McGilp L."/>
            <person name="Shao M."/>
            <person name="Duquette J."/>
            <person name="Hirsch C.N."/>
            <person name="Kimball J."/>
        </authorList>
    </citation>
    <scope>NUCLEOTIDE SEQUENCE</scope>
    <source>
        <tissue evidence="2">Fresh leaf tissue</tissue>
    </source>
</reference>
<feature type="region of interest" description="Disordered" evidence="1">
    <location>
        <begin position="50"/>
        <end position="73"/>
    </location>
</feature>
<proteinExistence type="predicted"/>